<dbReference type="PANTHER" id="PTHR14919:SF0">
    <property type="entry name" value="SPERM FLAGELLAR PROTEIN 2"/>
    <property type="match status" value="1"/>
</dbReference>
<dbReference type="SUPFAM" id="SSF52540">
    <property type="entry name" value="P-loop containing nucleoside triphosphate hydrolases"/>
    <property type="match status" value="1"/>
</dbReference>
<feature type="compositionally biased region" description="Polar residues" evidence="1">
    <location>
        <begin position="784"/>
        <end position="797"/>
    </location>
</feature>
<protein>
    <submittedName>
        <fullName evidence="2">Uncharacterized protein</fullName>
    </submittedName>
</protein>
<comment type="caution">
    <text evidence="2">The sequence shown here is derived from an EMBL/GenBank/DDBJ whole genome shotgun (WGS) entry which is preliminary data.</text>
</comment>
<reference evidence="2 3" key="1">
    <citation type="submission" date="2024-04" db="EMBL/GenBank/DDBJ databases">
        <title>Tritrichomonas musculus Genome.</title>
        <authorList>
            <person name="Alves-Ferreira E."/>
            <person name="Grigg M."/>
            <person name="Lorenzi H."/>
            <person name="Galac M."/>
        </authorList>
    </citation>
    <scope>NUCLEOTIDE SEQUENCE [LARGE SCALE GENOMIC DNA]</scope>
    <source>
        <strain evidence="2 3">EAF2021</strain>
    </source>
</reference>
<feature type="region of interest" description="Disordered" evidence="1">
    <location>
        <begin position="251"/>
        <end position="276"/>
    </location>
</feature>
<feature type="region of interest" description="Disordered" evidence="1">
    <location>
        <begin position="1"/>
        <end position="79"/>
    </location>
</feature>
<sequence length="1157" mass="132117">MFKASLPRVCLTSRSPRPNFVNNPRPPPNPPNSGRVRKLNSQRQREPPKLIQTTKKKNEENSDSDELPSLPEDPPPVMTPERIEFQKLSDRLFCESEVAAMLDYALDTIDVTDQKTLKKLRDKFEDRDFIPYQFKECYHSSVDNFCIDLNADHKLEVQSYLHFQSDSLFKDLSTVFGTTLTDAHVTDPNPTFDTLLHTLQSESETFLNPYHPYEKIQFPFIVCVGGPPGSGRTTVCQFLQKAFDCHIVHVKSQPSSPSSKKGRASSQSITRQSEMPEYTLSDSIEVRYPDEKSAGTLIANAMKENFNGKGYVIDGYPNNKNQQAALSKALSAVNIQLPRPTRGVSKPGRSSASNIDAIIITLFNDGNGSRLIDPISGNIYKVGFHTPCLTDLIGICPLHFEEEIRDIQSRLLEINVGDLPILQPKAIQQYKSYCNSLEKSMCTAMIYECERSLHILEMLDTFVNDLYSKNMDLLPNEKPMVSLLRPTAIIRPELCFSAVTAWYRCLEEFGRPMADQSNLISTFTNKVEVLTKAAMERYQLLIGQRDERIDLCREFMKNRKSMNMATHFREIWDLSISIRNRNLALADKIVDNSGLIELLIEVRKSPKIVFIALVNRLYNIMWFSDTFCSIPNQEINDNTRFSFFDELTVPKTDVPKYRFMLTKKPKNIKPVRSVGQFNKVFQDNGINTFNLNLVYKNTLSNAKEEFNSKSGSSNTDSFNKADTNPIRNVISKNRIRPNNTMINTTIKRNIKYIGANKSRNASPYQNENQKKMSRLQSLTNQFNMSSRNSPHSFRTTATNSDLSASSNMSTMSSSIFNVDEENEKSLEKQKKERKILSGIGGYDYLLESLGSITPRVEEQIFFDSDEACNALGIINFETKYSFSDHIVKYAEEFFGHVEKLLDSKMVEQEAKISLKLFRRFTTLCKRKEASMVNSVFDLRDSLRAYATNKCTHEMENFARKFRYLKQGGTDLKSPLFVYDMTKINEDVLHLADLAVMLHAPIHDQELLSVPSMLKIAQMIVNKGQICTSAAEFLLTARDCGLSEFEILKLELALRVIECVECFNSQKFLESFIRTKIDSAKLNDIFNRPPQTIIPQRPKVFPQRPTDDEISLSQLSDFYDNEEEEEEEAMDDEEINEIEGSDDDVYDDDDDGDDDDEN</sequence>
<accession>A0ABR2JV60</accession>
<dbReference type="InterPro" id="IPR052634">
    <property type="entry name" value="Sperm_flagellar-bone_growth"/>
</dbReference>
<evidence type="ECO:0000313" key="3">
    <source>
        <dbReference type="Proteomes" id="UP001470230"/>
    </source>
</evidence>
<feature type="compositionally biased region" description="Acidic residues" evidence="1">
    <location>
        <begin position="1118"/>
        <end position="1157"/>
    </location>
</feature>
<evidence type="ECO:0000256" key="1">
    <source>
        <dbReference type="SAM" id="MobiDB-lite"/>
    </source>
</evidence>
<organism evidence="2 3">
    <name type="scientific">Tritrichomonas musculus</name>
    <dbReference type="NCBI Taxonomy" id="1915356"/>
    <lineage>
        <taxon>Eukaryota</taxon>
        <taxon>Metamonada</taxon>
        <taxon>Parabasalia</taxon>
        <taxon>Tritrichomonadida</taxon>
        <taxon>Tritrichomonadidae</taxon>
        <taxon>Tritrichomonas</taxon>
    </lineage>
</organism>
<dbReference type="Proteomes" id="UP001470230">
    <property type="component" value="Unassembled WGS sequence"/>
</dbReference>
<feature type="region of interest" description="Disordered" evidence="1">
    <location>
        <begin position="784"/>
        <end position="806"/>
    </location>
</feature>
<feature type="compositionally biased region" description="Low complexity" evidence="1">
    <location>
        <begin position="251"/>
        <end position="268"/>
    </location>
</feature>
<feature type="compositionally biased region" description="Low complexity" evidence="1">
    <location>
        <begin position="13"/>
        <end position="23"/>
    </location>
</feature>
<keyword evidence="3" id="KW-1185">Reference proteome</keyword>
<dbReference type="InterPro" id="IPR027417">
    <property type="entry name" value="P-loop_NTPase"/>
</dbReference>
<name>A0ABR2JV60_9EUKA</name>
<proteinExistence type="predicted"/>
<dbReference type="EMBL" id="JAPFFF010000009">
    <property type="protein sequence ID" value="KAK8882776.1"/>
    <property type="molecule type" value="Genomic_DNA"/>
</dbReference>
<dbReference type="PANTHER" id="PTHR14919">
    <property type="entry name" value="KPL2-RELATED"/>
    <property type="match status" value="1"/>
</dbReference>
<evidence type="ECO:0000313" key="2">
    <source>
        <dbReference type="EMBL" id="KAK8882776.1"/>
    </source>
</evidence>
<gene>
    <name evidence="2" type="ORF">M9Y10_045417</name>
</gene>
<feature type="region of interest" description="Disordered" evidence="1">
    <location>
        <begin position="1087"/>
        <end position="1157"/>
    </location>
</feature>
<dbReference type="Gene3D" id="3.40.50.300">
    <property type="entry name" value="P-loop containing nucleotide triphosphate hydrolases"/>
    <property type="match status" value="1"/>
</dbReference>